<feature type="compositionally biased region" description="Basic and acidic residues" evidence="5">
    <location>
        <begin position="72"/>
        <end position="95"/>
    </location>
</feature>
<feature type="compositionally biased region" description="Polar residues" evidence="5">
    <location>
        <begin position="851"/>
        <end position="860"/>
    </location>
</feature>
<feature type="compositionally biased region" description="Low complexity" evidence="5">
    <location>
        <begin position="659"/>
        <end position="678"/>
    </location>
</feature>
<keyword evidence="1 4" id="KW-0479">Metal-binding</keyword>
<evidence type="ECO:0000256" key="5">
    <source>
        <dbReference type="SAM" id="MobiDB-lite"/>
    </source>
</evidence>
<dbReference type="PROSITE" id="PS00478">
    <property type="entry name" value="LIM_DOMAIN_1"/>
    <property type="match status" value="1"/>
</dbReference>
<dbReference type="PANTHER" id="PTHR15551">
    <property type="entry name" value="LIM DOMAIN ONLY 7"/>
    <property type="match status" value="1"/>
</dbReference>
<dbReference type="CDD" id="cd08368">
    <property type="entry name" value="LIM"/>
    <property type="match status" value="1"/>
</dbReference>
<feature type="compositionally biased region" description="Polar residues" evidence="5">
    <location>
        <begin position="112"/>
        <end position="122"/>
    </location>
</feature>
<sequence length="1217" mass="134356">MSRQQEAEDSESPKRSVRDSGYIDCWDSERSDSLSPPRHGRDDSFDSLDSFGSRSRQTPFPDVVIRGSSDGRGSDSESDAPHRKLPDVRRDDMLARRTSCSEPRTMMPFNQYLPNKSNQSAYVPTPLRKKRAEPEEGRKSWSTATSPIGGDRPFSANETPIGEASCATTQKESPFVRTSGPGEEEEEAEEGRGAGPPSVPDVQKDGLARRRAQSGPLPRRDPRQALSQASVTCPHLEKRQCLRMTSEPSSLGFSSSMDLYRGPVTPGVVTTSIVVTSPVATPPGDGPDAPRKSPLMTEAGPVRDLPSPLAESGRDDMWARRALASPTRAASSPTHFLPVPAAHHGRPRKAQSEGDRPRPRRPSWLDDDLSPTFSHRASVSDDPESVSMIDMRCEEEVFLQPHSQVRHELMHNQYNRFREEEDHWQDDLARWKSRRRSISQDLIKKEEERKMMERLMSDDGSQSQRRKSIKTYREIVEEKERRERELHEAYRSAATPEEAAAVLQRYAQRFTISEAVLERLHLPRLLERSVSVDPGAPPFPTREPNPLRYLRQQSLPAPKFTATIEAMVGLPRSPGRAQNPDRSRARSPERSPTRALPKAVPLLTPKPYTQPRTALEGPKPAQVDGMTPVNGDAGEAFGPAEDGGERGGEGEASTMVFLPSPAAAATAAAVPASPTRAPDGLRKEAEPVPVIPEQEDADAPESTGARLDAEPPVPPDAPAEAPGPGDLEETGQEEATPTRPTSLPTELQEEGGVCEEAEPEAEAEARVSPIDGPARPVGGETAAESSPLKEAQDQPVEEQAALSESSVVMEQNCIATAPVLTEVAVTLGHQHTDTSTTETSIPSLEPPQSAGDESSQTHTATIRIEPLASEGVEVESAKPQLPAPVLSMAKRVDHWSWDPNEERRRQERWQQEQDRMLQEKYQREQEKLKQEWERAQKEVEEEERKYHEEERKILEETVAPLTPRASALPSPGRRDASPLMGPRDPMARSLADWERKQDWLERQARGKDEGAEREDKQRDDSGWSDAVRERTAAAREYHEVTESSCSQSSRQTEAIAQAQQNGQRSPQLQFLMAPSLNSKQSQQQQEEVWRKTASLDRNWSSQQTPPGGVRRSGSYGNVDSNPSRSSSCSSDGQSQSMNRSVSGKKLCSSCGHPLGKGAAMIIETLSLYFHIQCFKCGICKGQLGDTSTGTDVRIRSGLLNCHQCYLRSRSAGQPTTL</sequence>
<dbReference type="Pfam" id="PF00412">
    <property type="entry name" value="LIM"/>
    <property type="match status" value="1"/>
</dbReference>
<evidence type="ECO:0000313" key="8">
    <source>
        <dbReference type="Proteomes" id="UP001046870"/>
    </source>
</evidence>
<dbReference type="GO" id="GO:0051893">
    <property type="term" value="P:regulation of focal adhesion assembly"/>
    <property type="evidence" value="ECO:0007669"/>
    <property type="project" value="TreeGrafter"/>
</dbReference>
<feature type="compositionally biased region" description="Polar residues" evidence="5">
    <location>
        <begin position="1075"/>
        <end position="1086"/>
    </location>
</feature>
<evidence type="ECO:0000259" key="6">
    <source>
        <dbReference type="PROSITE" id="PS50023"/>
    </source>
</evidence>
<protein>
    <recommendedName>
        <fullName evidence="6">LIM zinc-binding domain-containing protein</fullName>
    </recommendedName>
</protein>
<dbReference type="InterPro" id="IPR001781">
    <property type="entry name" value="Znf_LIM"/>
</dbReference>
<dbReference type="PANTHER" id="PTHR15551:SF3">
    <property type="entry name" value="LIM AND CALPONIN HOMOLOGY DOMAINS-CONTAINING PROTEIN 1"/>
    <property type="match status" value="1"/>
</dbReference>
<accession>A0A9D3T4V7</accession>
<feature type="compositionally biased region" description="Polar residues" evidence="5">
    <location>
        <begin position="1095"/>
        <end position="1105"/>
    </location>
</feature>
<dbReference type="GO" id="GO:0032034">
    <property type="term" value="F:myosin II head/neck binding"/>
    <property type="evidence" value="ECO:0007669"/>
    <property type="project" value="TreeGrafter"/>
</dbReference>
<feature type="compositionally biased region" description="Basic and acidic residues" evidence="5">
    <location>
        <begin position="991"/>
        <end position="1041"/>
    </location>
</feature>
<dbReference type="OrthoDB" id="15627at2759"/>
<evidence type="ECO:0000256" key="3">
    <source>
        <dbReference type="ARBA" id="ARBA00023038"/>
    </source>
</evidence>
<dbReference type="SMART" id="SM00132">
    <property type="entry name" value="LIM"/>
    <property type="match status" value="1"/>
</dbReference>
<keyword evidence="3 4" id="KW-0440">LIM domain</keyword>
<feature type="compositionally biased region" description="Polar residues" evidence="5">
    <location>
        <begin position="733"/>
        <end position="745"/>
    </location>
</feature>
<feature type="region of interest" description="Disordered" evidence="5">
    <location>
        <begin position="568"/>
        <end position="805"/>
    </location>
</feature>
<reference evidence="7" key="1">
    <citation type="submission" date="2021-01" db="EMBL/GenBank/DDBJ databases">
        <authorList>
            <person name="Zahm M."/>
            <person name="Roques C."/>
            <person name="Cabau C."/>
            <person name="Klopp C."/>
            <person name="Donnadieu C."/>
            <person name="Jouanno E."/>
            <person name="Lampietro C."/>
            <person name="Louis A."/>
            <person name="Herpin A."/>
            <person name="Echchiki A."/>
            <person name="Berthelot C."/>
            <person name="Parey E."/>
            <person name="Roest-Crollius H."/>
            <person name="Braasch I."/>
            <person name="Postlethwait J."/>
            <person name="Bobe J."/>
            <person name="Montfort J."/>
            <person name="Bouchez O."/>
            <person name="Begum T."/>
            <person name="Mejri S."/>
            <person name="Adams A."/>
            <person name="Chen W.-J."/>
            <person name="Guiguen Y."/>
        </authorList>
    </citation>
    <scope>NUCLEOTIDE SEQUENCE</scope>
    <source>
        <strain evidence="7">YG-15Mar2019-1</strain>
        <tissue evidence="7">Brain</tissue>
    </source>
</reference>
<feature type="domain" description="LIM zinc-binding" evidence="6">
    <location>
        <begin position="1145"/>
        <end position="1211"/>
    </location>
</feature>
<feature type="region of interest" description="Disordered" evidence="5">
    <location>
        <begin position="1"/>
        <end position="241"/>
    </location>
</feature>
<organism evidence="7 8">
    <name type="scientific">Megalops atlanticus</name>
    <name type="common">Tarpon</name>
    <name type="synonym">Clupea gigantea</name>
    <dbReference type="NCBI Taxonomy" id="7932"/>
    <lineage>
        <taxon>Eukaryota</taxon>
        <taxon>Metazoa</taxon>
        <taxon>Chordata</taxon>
        <taxon>Craniata</taxon>
        <taxon>Vertebrata</taxon>
        <taxon>Euteleostomi</taxon>
        <taxon>Actinopterygii</taxon>
        <taxon>Neopterygii</taxon>
        <taxon>Teleostei</taxon>
        <taxon>Elopiformes</taxon>
        <taxon>Megalopidae</taxon>
        <taxon>Megalops</taxon>
    </lineage>
</organism>
<keyword evidence="8" id="KW-1185">Reference proteome</keyword>
<dbReference type="GO" id="GO:0051496">
    <property type="term" value="P:positive regulation of stress fiber assembly"/>
    <property type="evidence" value="ECO:0007669"/>
    <property type="project" value="TreeGrafter"/>
</dbReference>
<feature type="compositionally biased region" description="Low complexity" evidence="5">
    <location>
        <begin position="47"/>
        <end position="56"/>
    </location>
</feature>
<dbReference type="GO" id="GO:0001725">
    <property type="term" value="C:stress fiber"/>
    <property type="evidence" value="ECO:0007669"/>
    <property type="project" value="TreeGrafter"/>
</dbReference>
<feature type="region of interest" description="Disordered" evidence="5">
    <location>
        <begin position="830"/>
        <end position="860"/>
    </location>
</feature>
<dbReference type="InterPro" id="IPR031865">
    <property type="entry name" value="DUF4757"/>
</dbReference>
<keyword evidence="2 4" id="KW-0862">Zinc</keyword>
<dbReference type="EMBL" id="JAFDVH010000017">
    <property type="protein sequence ID" value="KAG7461676.1"/>
    <property type="molecule type" value="Genomic_DNA"/>
</dbReference>
<dbReference type="AlphaFoldDB" id="A0A9D3T4V7"/>
<evidence type="ECO:0000256" key="1">
    <source>
        <dbReference type="ARBA" id="ARBA00022723"/>
    </source>
</evidence>
<dbReference type="GO" id="GO:0046872">
    <property type="term" value="F:metal ion binding"/>
    <property type="evidence" value="ECO:0007669"/>
    <property type="project" value="UniProtKB-KW"/>
</dbReference>
<dbReference type="Proteomes" id="UP001046870">
    <property type="component" value="Chromosome 17"/>
</dbReference>
<feature type="compositionally biased region" description="Acidic residues" evidence="5">
    <location>
        <begin position="747"/>
        <end position="762"/>
    </location>
</feature>
<feature type="compositionally biased region" description="Low complexity" evidence="5">
    <location>
        <begin position="1120"/>
        <end position="1136"/>
    </location>
</feature>
<dbReference type="PROSITE" id="PS50023">
    <property type="entry name" value="LIM_DOMAIN_2"/>
    <property type="match status" value="1"/>
</dbReference>
<feature type="compositionally biased region" description="Basic and acidic residues" evidence="5">
    <location>
        <begin position="896"/>
        <end position="955"/>
    </location>
</feature>
<dbReference type="FunFam" id="2.10.110.10:FF:000041">
    <property type="entry name" value="LIM and calponin homology domains 1"/>
    <property type="match status" value="1"/>
</dbReference>
<proteinExistence type="predicted"/>
<evidence type="ECO:0000313" key="7">
    <source>
        <dbReference type="EMBL" id="KAG7461676.1"/>
    </source>
</evidence>
<dbReference type="Pfam" id="PF15949">
    <property type="entry name" value="DUF4757"/>
    <property type="match status" value="2"/>
</dbReference>
<dbReference type="Gene3D" id="2.10.110.10">
    <property type="entry name" value="Cysteine Rich Protein"/>
    <property type="match status" value="1"/>
</dbReference>
<feature type="region of interest" description="Disordered" evidence="5">
    <location>
        <begin position="896"/>
        <end position="1140"/>
    </location>
</feature>
<feature type="compositionally biased region" description="Polar residues" evidence="5">
    <location>
        <begin position="1042"/>
        <end position="1068"/>
    </location>
</feature>
<comment type="caution">
    <text evidence="7">The sequence shown here is derived from an EMBL/GenBank/DDBJ whole genome shotgun (WGS) entry which is preliminary data.</text>
</comment>
<evidence type="ECO:0000256" key="2">
    <source>
        <dbReference type="ARBA" id="ARBA00022833"/>
    </source>
</evidence>
<feature type="region of interest" description="Disordered" evidence="5">
    <location>
        <begin position="277"/>
        <end position="383"/>
    </location>
</feature>
<feature type="compositionally biased region" description="Polar residues" evidence="5">
    <location>
        <begin position="833"/>
        <end position="842"/>
    </location>
</feature>
<gene>
    <name evidence="7" type="ORF">MATL_G00193640</name>
</gene>
<feature type="compositionally biased region" description="Basic and acidic residues" evidence="5">
    <location>
        <begin position="579"/>
        <end position="592"/>
    </location>
</feature>
<name>A0A9D3T4V7_MEGAT</name>
<evidence type="ECO:0000256" key="4">
    <source>
        <dbReference type="PROSITE-ProRule" id="PRU00125"/>
    </source>
</evidence>